<feature type="compositionally biased region" description="Acidic residues" evidence="1">
    <location>
        <begin position="128"/>
        <end position="151"/>
    </location>
</feature>
<dbReference type="GeneID" id="29125203"/>
<dbReference type="KEGG" id="vg:29125203"/>
<evidence type="ECO:0000313" key="3">
    <source>
        <dbReference type="Proteomes" id="UP000203261"/>
    </source>
</evidence>
<feature type="compositionally biased region" description="Acidic residues" evidence="1">
    <location>
        <begin position="98"/>
        <end position="110"/>
    </location>
</feature>
<evidence type="ECO:0000313" key="2">
    <source>
        <dbReference type="EMBL" id="AMM44834.1"/>
    </source>
</evidence>
<feature type="compositionally biased region" description="Basic and acidic residues" evidence="1">
    <location>
        <begin position="154"/>
        <end position="164"/>
    </location>
</feature>
<feature type="region of interest" description="Disordered" evidence="1">
    <location>
        <begin position="91"/>
        <end position="164"/>
    </location>
</feature>
<gene>
    <name evidence="2" type="ORF">SP15_035</name>
</gene>
<protein>
    <submittedName>
        <fullName evidence="2">Uncharacterized protein</fullName>
    </submittedName>
</protein>
<reference evidence="2 3" key="1">
    <citation type="submission" date="2015-08" db="EMBL/GenBank/DDBJ databases">
        <authorList>
            <person name="Babu N.S."/>
            <person name="Beckwith C.J."/>
            <person name="Beseler K.G."/>
            <person name="Brison A."/>
            <person name="Carone J.V."/>
            <person name="Caskin T.P."/>
            <person name="Diamond M."/>
            <person name="Durham M.E."/>
            <person name="Foxe J.M."/>
            <person name="Go M."/>
            <person name="Henderson B.A."/>
            <person name="Jones I.B."/>
            <person name="McGettigan J.A."/>
            <person name="Micheletti S.J."/>
            <person name="Nasrallah M.E."/>
            <person name="Ortiz D."/>
            <person name="Piller C.R."/>
            <person name="Privatt S.R."/>
            <person name="Schneider S.L."/>
            <person name="Sharp S."/>
            <person name="Smith T.C."/>
            <person name="Stanton J.D."/>
            <person name="Ullery H.E."/>
            <person name="Wilson R.J."/>
            <person name="Serrano M.G."/>
            <person name="Buck G."/>
            <person name="Lee V."/>
            <person name="Wang Y."/>
            <person name="Carvalho R."/>
            <person name="Voegtly L."/>
            <person name="Shi R."/>
            <person name="Duckworth R."/>
            <person name="Johnson A."/>
            <person name="Loviza R."/>
            <person name="Walstead R."/>
            <person name="Shah Z."/>
            <person name="Kiflezghi M."/>
            <person name="Wade K."/>
            <person name="Ball S.L."/>
            <person name="Bradley K.W."/>
            <person name="Asai D.J."/>
            <person name="Bowman C.A."/>
            <person name="Russell D.A."/>
            <person name="Pope W.H."/>
            <person name="Jacobs-Sera D."/>
            <person name="Hendrix R.W."/>
            <person name="Hatfull G.F."/>
        </authorList>
    </citation>
    <scope>NUCLEOTIDE SEQUENCE [LARGE SCALE GENOMIC DNA]</scope>
</reference>
<proteinExistence type="predicted"/>
<keyword evidence="3" id="KW-1185">Reference proteome</keyword>
<dbReference type="Proteomes" id="UP000203261">
    <property type="component" value="Segment"/>
</dbReference>
<dbReference type="EMBL" id="KT624200">
    <property type="protein sequence ID" value="AMM44834.1"/>
    <property type="molecule type" value="Genomic_DNA"/>
</dbReference>
<dbReference type="RefSeq" id="YP_009302423.1">
    <property type="nucleotide sequence ID" value="NC_031245.1"/>
</dbReference>
<accession>A0A127AX41</accession>
<organism evidence="2 3">
    <name type="scientific">Bacillus phage SP-15</name>
    <dbReference type="NCBI Taxonomy" id="1792032"/>
    <lineage>
        <taxon>Viruses</taxon>
        <taxon>Duplodnaviria</taxon>
        <taxon>Heunggongvirae</taxon>
        <taxon>Uroviricota</taxon>
        <taxon>Caudoviricetes</taxon>
        <taxon>Thornevirus</taxon>
        <taxon>Thornevirus SP15</taxon>
    </lineage>
</organism>
<sequence>MIKLINQNPFDISVEAFRRYHKLSIEAKNSLELTHPLDLTKEALTYYNSLAPVLNFEVKSDVSKLRTFKEVEDELWGIAPQVESVVELVENEDKQDNIDDDSGEKDDETTDPDKGEGNTESDQTPDSQSDEGTPDPEQTPEEDTPSEETPTEGDSLKDKIAGMELPELKELAKSAGLELKGRVTRASATKALLENEEAVLNVL</sequence>
<feature type="compositionally biased region" description="Polar residues" evidence="1">
    <location>
        <begin position="118"/>
        <end position="127"/>
    </location>
</feature>
<evidence type="ECO:0000256" key="1">
    <source>
        <dbReference type="SAM" id="MobiDB-lite"/>
    </source>
</evidence>
<name>A0A127AX41_9CAUD</name>